<evidence type="ECO:0000256" key="1">
    <source>
        <dbReference type="ARBA" id="ARBA00004442"/>
    </source>
</evidence>
<keyword evidence="6" id="KW-0802">TPR repeat</keyword>
<accession>A0A7G5DWX6</accession>
<evidence type="ECO:0000256" key="3">
    <source>
        <dbReference type="ARBA" id="ARBA00022729"/>
    </source>
</evidence>
<dbReference type="Pfam" id="PF07980">
    <property type="entry name" value="SusD_RagB"/>
    <property type="match status" value="1"/>
</dbReference>
<feature type="domain" description="SusD-like N-terminal" evidence="9">
    <location>
        <begin position="75"/>
        <end position="226"/>
    </location>
</feature>
<keyword evidence="3 7" id="KW-0732">Signal</keyword>
<comment type="similarity">
    <text evidence="2">Belongs to the SusD family.</text>
</comment>
<evidence type="ECO:0000256" key="7">
    <source>
        <dbReference type="SAM" id="SignalP"/>
    </source>
</evidence>
<dbReference type="Proteomes" id="UP000515450">
    <property type="component" value="Chromosome"/>
</dbReference>
<dbReference type="Pfam" id="PF14322">
    <property type="entry name" value="SusD-like_3"/>
    <property type="match status" value="1"/>
</dbReference>
<comment type="subcellular location">
    <subcellularLocation>
        <location evidence="1">Cell outer membrane</location>
    </subcellularLocation>
</comment>
<dbReference type="Gene3D" id="1.25.40.390">
    <property type="match status" value="2"/>
</dbReference>
<evidence type="ECO:0000313" key="10">
    <source>
        <dbReference type="EMBL" id="QMV66251.1"/>
    </source>
</evidence>
<reference evidence="10 11" key="1">
    <citation type="journal article" date="2020" name="G3 (Bethesda)">
        <title>CeMbio - The Caenorhabditis elegans Microbiome Resource.</title>
        <authorList>
            <person name="Dirksen P."/>
            <person name="Assie A."/>
            <person name="Zimmermann J."/>
            <person name="Zhang F."/>
            <person name="Tietje A.M."/>
            <person name="Marsh S.A."/>
            <person name="Felix M.A."/>
            <person name="Shapira M."/>
            <person name="Kaleta C."/>
            <person name="Schulenburg H."/>
            <person name="Samuel B."/>
        </authorList>
    </citation>
    <scope>NUCLEOTIDE SEQUENCE [LARGE SCALE GENOMIC DNA]</scope>
    <source>
        <strain evidence="10 11">BIGb0170</strain>
    </source>
</reference>
<sequence length="454" mass="51878">MKIKNIILYSLLSSSVLLAASCRKFVEVDQYDKRTLKTTDDFRYLLNNKGNFESSYILPLITSDNIAAEVPTTASLAWGENYQRAYIWNDYFYVDNQQDVAWNNLYKQIYIANEILDGVMESQNGTTSQKLAVAAEARVHRAFAYFSLANQYAQVYDPTKAESQPGLPLLLKADLFENLSRVSLARIYEQMITDLSLATENLPNYPTFNYHPSKIAAYALLSRVYLTMRNFEEAGRYADLALALDPTVYNLEDYVSGSYPRLIDDKEVLLSKLSSGFIRGPINPELIALYKADDLRLKLFIGTDVNTYKGSVYIKPLFNNPYYYNSYVGLNSPEIILNRAEVYARQNNVAKVVELLNLLRKKRFAASKYIALSPTDISGDLLQSVVDERRREFVGTDLRWYDMRRLTLDGNYFKPVSRTLNGQTYTLTASSPRLIYPINQEVLTLNPEIGQNPR</sequence>
<evidence type="ECO:0000256" key="2">
    <source>
        <dbReference type="ARBA" id="ARBA00006275"/>
    </source>
</evidence>
<dbReference type="SUPFAM" id="SSF48452">
    <property type="entry name" value="TPR-like"/>
    <property type="match status" value="1"/>
</dbReference>
<feature type="signal peptide" evidence="7">
    <location>
        <begin position="1"/>
        <end position="19"/>
    </location>
</feature>
<evidence type="ECO:0000313" key="11">
    <source>
        <dbReference type="Proteomes" id="UP000515450"/>
    </source>
</evidence>
<evidence type="ECO:0000259" key="9">
    <source>
        <dbReference type="Pfam" id="PF14322"/>
    </source>
</evidence>
<dbReference type="InterPro" id="IPR011990">
    <property type="entry name" value="TPR-like_helical_dom_sf"/>
</dbReference>
<dbReference type="PROSITE" id="PS50005">
    <property type="entry name" value="TPR"/>
    <property type="match status" value="1"/>
</dbReference>
<proteinExistence type="inferred from homology"/>
<keyword evidence="11" id="KW-1185">Reference proteome</keyword>
<dbReference type="RefSeq" id="WP_182330991.1">
    <property type="nucleotide sequence ID" value="NZ_CP058555.1"/>
</dbReference>
<dbReference type="PROSITE" id="PS51257">
    <property type="entry name" value="PROKAR_LIPOPROTEIN"/>
    <property type="match status" value="1"/>
</dbReference>
<dbReference type="InterPro" id="IPR012944">
    <property type="entry name" value="SusD_RagB_dom"/>
</dbReference>
<protein>
    <submittedName>
        <fullName evidence="10">RagB/SusD family nutrient uptake outer membrane protein</fullName>
    </submittedName>
</protein>
<feature type="repeat" description="TPR" evidence="6">
    <location>
        <begin position="215"/>
        <end position="248"/>
    </location>
</feature>
<dbReference type="InterPro" id="IPR033985">
    <property type="entry name" value="SusD-like_N"/>
</dbReference>
<dbReference type="AlphaFoldDB" id="A0A7G5DWX6"/>
<dbReference type="InterPro" id="IPR019734">
    <property type="entry name" value="TPR_rpt"/>
</dbReference>
<evidence type="ECO:0000256" key="6">
    <source>
        <dbReference type="PROSITE-ProRule" id="PRU00339"/>
    </source>
</evidence>
<feature type="domain" description="RagB/SusD" evidence="8">
    <location>
        <begin position="334"/>
        <end position="453"/>
    </location>
</feature>
<keyword evidence="4" id="KW-0472">Membrane</keyword>
<organism evidence="10 11">
    <name type="scientific">Sphingobacterium paramultivorum</name>
    <dbReference type="NCBI Taxonomy" id="2886510"/>
    <lineage>
        <taxon>Bacteria</taxon>
        <taxon>Pseudomonadati</taxon>
        <taxon>Bacteroidota</taxon>
        <taxon>Sphingobacteriia</taxon>
        <taxon>Sphingobacteriales</taxon>
        <taxon>Sphingobacteriaceae</taxon>
        <taxon>Sphingobacterium</taxon>
    </lineage>
</organism>
<evidence type="ECO:0000256" key="4">
    <source>
        <dbReference type="ARBA" id="ARBA00023136"/>
    </source>
</evidence>
<evidence type="ECO:0000259" key="8">
    <source>
        <dbReference type="Pfam" id="PF07980"/>
    </source>
</evidence>
<gene>
    <name evidence="10" type="ORF">HS960_00605</name>
</gene>
<name>A0A7G5DWX6_9SPHI</name>
<dbReference type="EMBL" id="CP058555">
    <property type="protein sequence ID" value="QMV66251.1"/>
    <property type="molecule type" value="Genomic_DNA"/>
</dbReference>
<dbReference type="GO" id="GO:0009279">
    <property type="term" value="C:cell outer membrane"/>
    <property type="evidence" value="ECO:0007669"/>
    <property type="project" value="UniProtKB-SubCell"/>
</dbReference>
<feature type="chain" id="PRO_5029000749" evidence="7">
    <location>
        <begin position="20"/>
        <end position="454"/>
    </location>
</feature>
<evidence type="ECO:0000256" key="5">
    <source>
        <dbReference type="ARBA" id="ARBA00023237"/>
    </source>
</evidence>
<keyword evidence="5" id="KW-0998">Cell outer membrane</keyword>